<reference evidence="7 8" key="1">
    <citation type="journal article" date="2013" name="ISME J.">
        <title>Comparative genomics of pathogenic lineages of Vibrio nigripulchritudo identifies virulence-associated traits.</title>
        <authorList>
            <person name="Goudenege D."/>
            <person name="Labreuche Y."/>
            <person name="Krin E."/>
            <person name="Ansquer D."/>
            <person name="Mangenot S."/>
            <person name="Calteau A."/>
            <person name="Medigue C."/>
            <person name="Mazel D."/>
            <person name="Polz M.F."/>
            <person name="Le Roux F."/>
        </authorList>
    </citation>
    <scope>NUCLEOTIDE SEQUENCE [LARGE SCALE GENOMIC DNA]</scope>
    <source>
        <strain evidence="8">SnF1</strain>
    </source>
</reference>
<keyword evidence="7" id="KW-0762">Sugar transport</keyword>
<gene>
    <name evidence="7" type="ORF">VIBNI_B0720</name>
</gene>
<dbReference type="Proteomes" id="UP000016895">
    <property type="component" value="Chromosome 2"/>
</dbReference>
<keyword evidence="4 5" id="KW-0732">Signal</keyword>
<comment type="similarity">
    <text evidence="2">Belongs to the bacterial solute-binding protein 2 family.</text>
</comment>
<keyword evidence="7" id="KW-0813">Transport</keyword>
<evidence type="ECO:0000256" key="3">
    <source>
        <dbReference type="ARBA" id="ARBA00022181"/>
    </source>
</evidence>
<dbReference type="InterPro" id="IPR028082">
    <property type="entry name" value="Peripla_BP_I"/>
</dbReference>
<dbReference type="RefSeq" id="WP_022561120.1">
    <property type="nucleotide sequence ID" value="NC_022543.1"/>
</dbReference>
<protein>
    <recommendedName>
        <fullName evidence="3">Autoinducer 2-binding periplasmic protein LuxP</fullName>
    </recommendedName>
</protein>
<dbReference type="Gene3D" id="3.40.50.2300">
    <property type="match status" value="2"/>
</dbReference>
<evidence type="ECO:0000256" key="1">
    <source>
        <dbReference type="ARBA" id="ARBA00004196"/>
    </source>
</evidence>
<dbReference type="GO" id="GO:0055085">
    <property type="term" value="P:transmembrane transport"/>
    <property type="evidence" value="ECO:0007669"/>
    <property type="project" value="UniProtKB-ARBA"/>
</dbReference>
<dbReference type="GO" id="GO:0030313">
    <property type="term" value="C:cell envelope"/>
    <property type="evidence" value="ECO:0007669"/>
    <property type="project" value="UniProtKB-SubCell"/>
</dbReference>
<dbReference type="KEGG" id="vni:VIBNI_B0720"/>
<dbReference type="EMBL" id="FO203527">
    <property type="protein sequence ID" value="CCO60515.1"/>
    <property type="molecule type" value="Genomic_DNA"/>
</dbReference>
<dbReference type="CDD" id="cd06321">
    <property type="entry name" value="PBP1_ABC_sugar_binding-like"/>
    <property type="match status" value="1"/>
</dbReference>
<keyword evidence="8" id="KW-1185">Reference proteome</keyword>
<dbReference type="STRING" id="28173.VIBNI_B0720"/>
<dbReference type="SUPFAM" id="SSF53822">
    <property type="entry name" value="Periplasmic binding protein-like I"/>
    <property type="match status" value="1"/>
</dbReference>
<feature type="signal peptide" evidence="5">
    <location>
        <begin position="1"/>
        <end position="27"/>
    </location>
</feature>
<evidence type="ECO:0000313" key="8">
    <source>
        <dbReference type="Proteomes" id="UP000016895"/>
    </source>
</evidence>
<feature type="chain" id="PRO_5004650505" description="Autoinducer 2-binding periplasmic protein LuxP" evidence="5">
    <location>
        <begin position="28"/>
        <end position="306"/>
    </location>
</feature>
<dbReference type="InterPro" id="IPR025997">
    <property type="entry name" value="SBP_2_dom"/>
</dbReference>
<proteinExistence type="inferred from homology"/>
<organism evidence="7 8">
    <name type="scientific">Vibrio nigripulchritudo</name>
    <dbReference type="NCBI Taxonomy" id="28173"/>
    <lineage>
        <taxon>Bacteria</taxon>
        <taxon>Pseudomonadati</taxon>
        <taxon>Pseudomonadota</taxon>
        <taxon>Gammaproteobacteria</taxon>
        <taxon>Vibrionales</taxon>
        <taxon>Vibrionaceae</taxon>
        <taxon>Vibrio</taxon>
    </lineage>
</organism>
<dbReference type="eggNOG" id="COG1879">
    <property type="taxonomic scope" value="Bacteria"/>
</dbReference>
<comment type="subcellular location">
    <subcellularLocation>
        <location evidence="1">Cell envelope</location>
    </subcellularLocation>
</comment>
<evidence type="ECO:0000259" key="6">
    <source>
        <dbReference type="Pfam" id="PF13407"/>
    </source>
</evidence>
<evidence type="ECO:0000313" key="7">
    <source>
        <dbReference type="EMBL" id="CCO60515.1"/>
    </source>
</evidence>
<feature type="domain" description="Periplasmic binding protein" evidence="6">
    <location>
        <begin position="32"/>
        <end position="277"/>
    </location>
</feature>
<evidence type="ECO:0000256" key="4">
    <source>
        <dbReference type="ARBA" id="ARBA00022729"/>
    </source>
</evidence>
<dbReference type="PANTHER" id="PTHR46847">
    <property type="entry name" value="D-ALLOSE-BINDING PERIPLASMIC PROTEIN-RELATED"/>
    <property type="match status" value="1"/>
</dbReference>
<dbReference type="Pfam" id="PF13407">
    <property type="entry name" value="Peripla_BP_4"/>
    <property type="match status" value="1"/>
</dbReference>
<evidence type="ECO:0000256" key="5">
    <source>
        <dbReference type="SAM" id="SignalP"/>
    </source>
</evidence>
<name>U4KIE0_9VIBR</name>
<accession>U4KIE0</accession>
<sequence>MSLLSKSLKVAASSAVLLAATCSTAFSKDLTIGMSFQEMNNAYFVTMKQSLEDAAKEIGAKVIVTDARHDVSKQISDIEDMLQKDIDILLINPTDSVGVQSAVLSAKEAGVVTVAIDAQAEGPIDSFVGSKNYDAGYQAGKFLAESIGGKGEVAILDGIPVVPILERVRGFEDAIKEFPAIKIVTKQNGKQDRAIALNVTENILQSAPNLVGLFSVNDGGALGSLAAIEASGRDVKLVSVDGHPEAVKAIVKGNSPFIATSAQYPRDQVRIGLGIALAKKWGANVPTTVPVDIKLLTKDNAKGFAW</sequence>
<dbReference type="PANTHER" id="PTHR46847:SF1">
    <property type="entry name" value="D-ALLOSE-BINDING PERIPLASMIC PROTEIN-RELATED"/>
    <property type="match status" value="1"/>
</dbReference>
<dbReference type="OrthoDB" id="9805127at2"/>
<evidence type="ECO:0000256" key="2">
    <source>
        <dbReference type="ARBA" id="ARBA00007639"/>
    </source>
</evidence>
<dbReference type="GO" id="GO:0030246">
    <property type="term" value="F:carbohydrate binding"/>
    <property type="evidence" value="ECO:0007669"/>
    <property type="project" value="UniProtKB-ARBA"/>
</dbReference>
<dbReference type="PATRIC" id="fig|1260221.3.peg.4363"/>
<dbReference type="AlphaFoldDB" id="U4KIE0"/>